<organism evidence="1">
    <name type="scientific">Scylla paramamosain</name>
    <name type="common">Mud crab</name>
    <dbReference type="NCBI Taxonomy" id="85552"/>
    <lineage>
        <taxon>Eukaryota</taxon>
        <taxon>Metazoa</taxon>
        <taxon>Ecdysozoa</taxon>
        <taxon>Arthropoda</taxon>
        <taxon>Crustacea</taxon>
        <taxon>Multicrustacea</taxon>
        <taxon>Malacostraca</taxon>
        <taxon>Eumalacostraca</taxon>
        <taxon>Eucarida</taxon>
        <taxon>Decapoda</taxon>
        <taxon>Pleocyemata</taxon>
        <taxon>Brachyura</taxon>
        <taxon>Eubrachyura</taxon>
        <taxon>Portunoidea</taxon>
        <taxon>Portunidae</taxon>
        <taxon>Portuninae</taxon>
        <taxon>Scylla</taxon>
    </lineage>
</organism>
<protein>
    <submittedName>
        <fullName evidence="1">Uncharacterized protein</fullName>
    </submittedName>
</protein>
<evidence type="ECO:0000313" key="1">
    <source>
        <dbReference type="EMBL" id="ACY66607.1"/>
    </source>
</evidence>
<sequence>MRRSLGGGEVRRRTFNTSRGLTRSWRCLSRFIH</sequence>
<accession>D2DT47</accession>
<dbReference type="EMBL" id="FJ774887">
    <property type="protein sequence ID" value="ACY66607.1"/>
    <property type="molecule type" value="mRNA"/>
</dbReference>
<proteinExistence type="evidence at transcript level"/>
<name>D2DT47_SCYPA</name>
<dbReference type="AlphaFoldDB" id="D2DT47"/>
<reference evidence="1" key="1">
    <citation type="submission" date="2009-02" db="EMBL/GenBank/DDBJ databases">
        <title>Construction of SSH cDNA library from hemocytes of Scylla paramamosain LPS-challenged.</title>
        <authorList>
            <person name="Wang K.J."/>
            <person name="Chen F.Y."/>
            <person name="Bo J."/>
            <person name="Ren H.L."/>
        </authorList>
    </citation>
    <scope>NUCLEOTIDE SEQUENCE</scope>
</reference>